<dbReference type="Proteomes" id="UP000443070">
    <property type="component" value="Unassembled WGS sequence"/>
</dbReference>
<dbReference type="SUPFAM" id="SSF64182">
    <property type="entry name" value="DHH phosphoesterases"/>
    <property type="match status" value="1"/>
</dbReference>
<organism evidence="3 6">
    <name type="scientific">Phascolarctobacterium faecium</name>
    <dbReference type="NCBI Taxonomy" id="33025"/>
    <lineage>
        <taxon>Bacteria</taxon>
        <taxon>Bacillati</taxon>
        <taxon>Bacillota</taxon>
        <taxon>Negativicutes</taxon>
        <taxon>Acidaminococcales</taxon>
        <taxon>Acidaminococcaceae</taxon>
        <taxon>Phascolarctobacterium</taxon>
    </lineage>
</organism>
<feature type="domain" description="DHHA1" evidence="2">
    <location>
        <begin position="240"/>
        <end position="316"/>
    </location>
</feature>
<protein>
    <submittedName>
        <fullName evidence="3">Bifunctional oligoribonuclease/PAP phosphatase NrnA</fullName>
    </submittedName>
</protein>
<dbReference type="Proteomes" id="UP000484547">
    <property type="component" value="Unassembled WGS sequence"/>
</dbReference>
<evidence type="ECO:0000313" key="4">
    <source>
        <dbReference type="EMBL" id="MTU03354.1"/>
    </source>
</evidence>
<keyword evidence="5" id="KW-1185">Reference proteome</keyword>
<dbReference type="InterPro" id="IPR051319">
    <property type="entry name" value="Oligoribo/pAp-PDE_c-di-AMP_PDE"/>
</dbReference>
<name>A0A7X2XEU9_9FIRM</name>
<accession>A0A7X2XEU9</accession>
<evidence type="ECO:0000259" key="2">
    <source>
        <dbReference type="Pfam" id="PF02272"/>
    </source>
</evidence>
<evidence type="ECO:0000313" key="5">
    <source>
        <dbReference type="Proteomes" id="UP000443070"/>
    </source>
</evidence>
<dbReference type="InterPro" id="IPR003156">
    <property type="entry name" value="DHHA1_dom"/>
</dbReference>
<comment type="caution">
    <text evidence="3">The sequence shown here is derived from an EMBL/GenBank/DDBJ whole genome shotgun (WGS) entry which is preliminary data.</text>
</comment>
<reference evidence="5 6" key="1">
    <citation type="journal article" date="2019" name="Nat. Med.">
        <title>A library of human gut bacterial isolates paired with longitudinal multiomics data enables mechanistic microbiome research.</title>
        <authorList>
            <person name="Poyet M."/>
            <person name="Groussin M."/>
            <person name="Gibbons S.M."/>
            <person name="Avila-Pacheco J."/>
            <person name="Jiang X."/>
            <person name="Kearney S.M."/>
            <person name="Perrotta A.R."/>
            <person name="Berdy B."/>
            <person name="Zhao S."/>
            <person name="Lieberman T.D."/>
            <person name="Swanson P.K."/>
            <person name="Smith M."/>
            <person name="Roesemann S."/>
            <person name="Alexander J.E."/>
            <person name="Rich S.A."/>
            <person name="Livny J."/>
            <person name="Vlamakis H."/>
            <person name="Clish C."/>
            <person name="Bullock K."/>
            <person name="Deik A."/>
            <person name="Scott J."/>
            <person name="Pierce K.A."/>
            <person name="Xavier R.J."/>
            <person name="Alm E.J."/>
        </authorList>
    </citation>
    <scope>NUCLEOTIDE SEQUENCE [LARGE SCALE GENOMIC DNA]</scope>
    <source>
        <strain evidence="3 6">BIOML-A13</strain>
        <strain evidence="4 5">BIOML-A3</strain>
    </source>
</reference>
<gene>
    <name evidence="3" type="ORF">GMD11_02925</name>
    <name evidence="4" type="ORF">GMD18_02925</name>
</gene>
<dbReference type="AlphaFoldDB" id="A0A7X2XEU9"/>
<dbReference type="InterPro" id="IPR001667">
    <property type="entry name" value="DDH_dom"/>
</dbReference>
<sequence length="317" mass="34686">MSKHCSLQETAALLQAANKIVLCSHVSPDGDTLGSALSLMKALQKLGKDVIVTVDDEISKVYKFLPGIESFVRFQNDERIAADLLVVIDASSLDRAGNVSQCVSAPKTLNIDHHISNTEYADYLYLDTAAAATGEIMYELIDTLGVEVDLEMATCIYTALYTDCGSFKYSNTMPKTMRIAAALLEIGVKPNEISDSMEIKPRSNIEMLTKVLETLTFDADGKIAYISINNEMYDKDVDTDTFISYPRYIEGVEVAIMFKAVEKAVTRVSMRSRNLDVSEIAITFGGGGHLRAAGCTIEAALPEAQQQLLKALKEKLV</sequence>
<dbReference type="EMBL" id="WNBM01000001">
    <property type="protein sequence ID" value="MTT75222.1"/>
    <property type="molecule type" value="Genomic_DNA"/>
</dbReference>
<dbReference type="Pfam" id="PF01368">
    <property type="entry name" value="DHH"/>
    <property type="match status" value="1"/>
</dbReference>
<dbReference type="GO" id="GO:0003676">
    <property type="term" value="F:nucleic acid binding"/>
    <property type="evidence" value="ECO:0007669"/>
    <property type="project" value="InterPro"/>
</dbReference>
<dbReference type="Pfam" id="PF02272">
    <property type="entry name" value="DHHA1"/>
    <property type="match status" value="1"/>
</dbReference>
<dbReference type="OrthoDB" id="9803668at2"/>
<evidence type="ECO:0000313" key="6">
    <source>
        <dbReference type="Proteomes" id="UP000484547"/>
    </source>
</evidence>
<dbReference type="Gene3D" id="3.10.310.30">
    <property type="match status" value="1"/>
</dbReference>
<dbReference type="PANTHER" id="PTHR47618">
    <property type="entry name" value="BIFUNCTIONAL OLIGORIBONUCLEASE AND PAP PHOSPHATASE NRNA"/>
    <property type="match status" value="1"/>
</dbReference>
<proteinExistence type="predicted"/>
<dbReference type="EMBL" id="WNBW01000001">
    <property type="protein sequence ID" value="MTU03354.1"/>
    <property type="molecule type" value="Genomic_DNA"/>
</dbReference>
<evidence type="ECO:0000313" key="3">
    <source>
        <dbReference type="EMBL" id="MTT75222.1"/>
    </source>
</evidence>
<dbReference type="PANTHER" id="PTHR47618:SF1">
    <property type="entry name" value="BIFUNCTIONAL OLIGORIBONUCLEASE AND PAP PHOSPHATASE NRNA"/>
    <property type="match status" value="1"/>
</dbReference>
<dbReference type="RefSeq" id="WP_155163633.1">
    <property type="nucleotide sequence ID" value="NZ_AP025560.1"/>
</dbReference>
<dbReference type="InterPro" id="IPR038763">
    <property type="entry name" value="DHH_sf"/>
</dbReference>
<feature type="domain" description="DDH" evidence="1">
    <location>
        <begin position="19"/>
        <end position="159"/>
    </location>
</feature>
<evidence type="ECO:0000259" key="1">
    <source>
        <dbReference type="Pfam" id="PF01368"/>
    </source>
</evidence>
<dbReference type="Gene3D" id="3.90.1640.10">
    <property type="entry name" value="inorganic pyrophosphatase (n-terminal core)"/>
    <property type="match status" value="1"/>
</dbReference>